<evidence type="ECO:0000256" key="3">
    <source>
        <dbReference type="ARBA" id="ARBA00030932"/>
    </source>
</evidence>
<reference evidence="6 7" key="1">
    <citation type="submission" date="2024-05" db="EMBL/GenBank/DDBJ databases">
        <title>A draft genome resource for the thread blight pathogen Marasmius tenuissimus strain MS-2.</title>
        <authorList>
            <person name="Yulfo-Soto G.E."/>
            <person name="Baruah I.K."/>
            <person name="Amoako-Attah I."/>
            <person name="Bukari Y."/>
            <person name="Meinhardt L.W."/>
            <person name="Bailey B.A."/>
            <person name="Cohen S.P."/>
        </authorList>
    </citation>
    <scope>NUCLEOTIDE SEQUENCE [LARGE SCALE GENOMIC DNA]</scope>
    <source>
        <strain evidence="6 7">MS-2</strain>
    </source>
</reference>
<accession>A0ABR2ZSV1</accession>
<organism evidence="6 7">
    <name type="scientific">Marasmius tenuissimus</name>
    <dbReference type="NCBI Taxonomy" id="585030"/>
    <lineage>
        <taxon>Eukaryota</taxon>
        <taxon>Fungi</taxon>
        <taxon>Dikarya</taxon>
        <taxon>Basidiomycota</taxon>
        <taxon>Agaricomycotina</taxon>
        <taxon>Agaricomycetes</taxon>
        <taxon>Agaricomycetidae</taxon>
        <taxon>Agaricales</taxon>
        <taxon>Marasmiineae</taxon>
        <taxon>Marasmiaceae</taxon>
        <taxon>Marasmius</taxon>
    </lineage>
</organism>
<dbReference type="SMART" id="SM00025">
    <property type="entry name" value="Pumilio"/>
    <property type="match status" value="5"/>
</dbReference>
<feature type="compositionally biased region" description="Basic residues" evidence="5">
    <location>
        <begin position="1"/>
        <end position="14"/>
    </location>
</feature>
<dbReference type="InterPro" id="IPR040000">
    <property type="entry name" value="NOP9"/>
</dbReference>
<dbReference type="PANTHER" id="PTHR13102:SF0">
    <property type="entry name" value="NUCLEOLAR PROTEIN 9"/>
    <property type="match status" value="1"/>
</dbReference>
<evidence type="ECO:0000256" key="1">
    <source>
        <dbReference type="ARBA" id="ARBA00016427"/>
    </source>
</evidence>
<proteinExistence type="predicted"/>
<dbReference type="InterPro" id="IPR016024">
    <property type="entry name" value="ARM-type_fold"/>
</dbReference>
<evidence type="ECO:0000256" key="4">
    <source>
        <dbReference type="ARBA" id="ARBA00031929"/>
    </source>
</evidence>
<gene>
    <name evidence="6" type="primary">NOP9</name>
    <name evidence="6" type="ORF">AAF712_008286</name>
</gene>
<dbReference type="InterPro" id="IPR001313">
    <property type="entry name" value="Pumilio_RNA-bd_rpt"/>
</dbReference>
<evidence type="ECO:0000313" key="7">
    <source>
        <dbReference type="Proteomes" id="UP001437256"/>
    </source>
</evidence>
<evidence type="ECO:0000256" key="5">
    <source>
        <dbReference type="SAM" id="MobiDB-lite"/>
    </source>
</evidence>
<keyword evidence="7" id="KW-1185">Reference proteome</keyword>
<dbReference type="SUPFAM" id="SSF48371">
    <property type="entry name" value="ARM repeat"/>
    <property type="match status" value="1"/>
</dbReference>
<feature type="region of interest" description="Disordered" evidence="5">
    <location>
        <begin position="657"/>
        <end position="743"/>
    </location>
</feature>
<feature type="region of interest" description="Disordered" evidence="5">
    <location>
        <begin position="1"/>
        <end position="42"/>
    </location>
</feature>
<dbReference type="PANTHER" id="PTHR13102">
    <property type="entry name" value="NUCLEOLAR PROTEIN 9"/>
    <property type="match status" value="1"/>
</dbReference>
<name>A0ABR2ZSV1_9AGAR</name>
<keyword evidence="2" id="KW-0677">Repeat</keyword>
<evidence type="ECO:0000313" key="6">
    <source>
        <dbReference type="EMBL" id="KAL0064740.1"/>
    </source>
</evidence>
<protein>
    <recommendedName>
        <fullName evidence="1">Nucleolar protein 9</fullName>
    </recommendedName>
    <alternativeName>
        <fullName evidence="3 4">Pumilio domain-containing protein NOP9</fullName>
    </alternativeName>
</protein>
<dbReference type="Pfam" id="PF22493">
    <property type="entry name" value="PUF_NOP9"/>
    <property type="match status" value="1"/>
</dbReference>
<dbReference type="Proteomes" id="UP001437256">
    <property type="component" value="Unassembled WGS sequence"/>
</dbReference>
<comment type="caution">
    <text evidence="6">The sequence shown here is derived from an EMBL/GenBank/DDBJ whole genome shotgun (WGS) entry which is preliminary data.</text>
</comment>
<dbReference type="Gene3D" id="1.25.10.10">
    <property type="entry name" value="Leucine-rich Repeat Variant"/>
    <property type="match status" value="3"/>
</dbReference>
<sequence length="766" mass="85103">MPRENRKRGKRSKKQAQDPSIEQEEEQNNDVQQSQSEAGPSWIVSRPQQTEELFPEAPFGYVDADIKAYFRTVDTQIRDWQEAQEYEEAAEDGTVDPNAEKQMFFVAALTEMSGKEKQLSTDPDCSIVLERMSYSMDDFVRRVFLDSLSGSYELLVRHRFASHVCQTLLFVSSETIARELNGVFPTIPDSENGELRTMTQLILDICEELLPSLNSLMMDSFASHVVRVLLFLLCPAAFPTTGFQPNLRSKKSSAWKSKQGTLSSLFSDSKGKFSEARLTKTPPEFAGMARKSVNTIRETLGGNEVRALAASDVAGPCLTVLLHIEAVNDMSDEEDSLMDRMTVGIVSESLKGNSEDIQPSDYLGTLFRDPTSSHVLETIVTRVSAKPFSLLWNTYLKGKLPRLSIHPVANYVVAKSLERCNPTQLEAAFQELEDSWEKVITSSRSSVLRAVIQRSAALGILGDQAVHAFSRGFCISTSEDRKLLVPCALSLKPVGECRRTLSKNTDKDRADKGDAKKEATVQGSVLLQTALKLPAPHNECVVDSLNSLEISERLKIAYDPSGSRIMDALLDSPTVSQKAKRSFIMSFIGHFHELVDDRIGSRVGDRLFAFADTYLKEKIARSVIPHEQALIGSFYGKFFSRNLNLYLLRRRPDEWRSMQSSAKQGAKGSAPSEPQKSKVPGSQAPAVPEKKRKRKGGPTDEIDELFASAPVKKLKGPGISHNQEPTKEEPPSAQAADADSNLQDVFKAIKAAPKNDVREKSKKRKK</sequence>
<dbReference type="InterPro" id="IPR011989">
    <property type="entry name" value="ARM-like"/>
</dbReference>
<evidence type="ECO:0000256" key="2">
    <source>
        <dbReference type="ARBA" id="ARBA00022737"/>
    </source>
</evidence>
<dbReference type="EMBL" id="JBBXMP010000057">
    <property type="protein sequence ID" value="KAL0064740.1"/>
    <property type="molecule type" value="Genomic_DNA"/>
</dbReference>